<protein>
    <submittedName>
        <fullName evidence="17">Putative Kinase</fullName>
    </submittedName>
</protein>
<dbReference type="GO" id="GO:0030246">
    <property type="term" value="F:carbohydrate binding"/>
    <property type="evidence" value="ECO:0007669"/>
    <property type="project" value="UniProtKB-KW"/>
</dbReference>
<keyword evidence="5 14" id="KW-0812">Transmembrane</keyword>
<comment type="similarity">
    <text evidence="2">In the N-terminal section; belongs to the leguminous lectin family.</text>
</comment>
<dbReference type="InterPro" id="IPR011009">
    <property type="entry name" value="Kinase-like_dom_sf"/>
</dbReference>
<dbReference type="Pfam" id="PF00069">
    <property type="entry name" value="Pkinase"/>
    <property type="match status" value="1"/>
</dbReference>
<dbReference type="InterPro" id="IPR001220">
    <property type="entry name" value="Legume_lectin_dom"/>
</dbReference>
<keyword evidence="13" id="KW-0325">Glycoprotein</keyword>
<dbReference type="PROSITE" id="PS00108">
    <property type="entry name" value="PROTEIN_KINASE_ST"/>
    <property type="match status" value="1"/>
</dbReference>
<dbReference type="InterPro" id="IPR050528">
    <property type="entry name" value="L-type_Lectin-RKs"/>
</dbReference>
<keyword evidence="6 15" id="KW-0732">Signal</keyword>
<keyword evidence="4" id="KW-1003">Cell membrane</keyword>
<evidence type="ECO:0000256" key="9">
    <source>
        <dbReference type="ARBA" id="ARBA00022840"/>
    </source>
</evidence>
<evidence type="ECO:0000256" key="2">
    <source>
        <dbReference type="ARBA" id="ARBA00008536"/>
    </source>
</evidence>
<dbReference type="SMART" id="SM00220">
    <property type="entry name" value="S_TKc"/>
    <property type="match status" value="1"/>
</dbReference>
<feature type="chain" id="PRO_5005527677" evidence="15">
    <location>
        <begin position="33"/>
        <end position="668"/>
    </location>
</feature>
<dbReference type="Gene3D" id="2.60.120.200">
    <property type="match status" value="1"/>
</dbReference>
<dbReference type="InterPro" id="IPR008271">
    <property type="entry name" value="Ser/Thr_kinase_AS"/>
</dbReference>
<dbReference type="OMA" id="FDIREME"/>
<dbReference type="EMBL" id="LFYR01001150">
    <property type="protein sequence ID" value="KMZ64478.1"/>
    <property type="molecule type" value="Genomic_DNA"/>
</dbReference>
<name>A0A0K9P627_ZOSMR</name>
<keyword evidence="7" id="KW-0430">Lectin</keyword>
<keyword evidence="8" id="KW-0547">Nucleotide-binding</keyword>
<dbReference type="Proteomes" id="UP000036987">
    <property type="component" value="Unassembled WGS sequence"/>
</dbReference>
<keyword evidence="17" id="KW-0808">Transferase</keyword>
<dbReference type="AlphaFoldDB" id="A0A0K9P627"/>
<evidence type="ECO:0000256" key="5">
    <source>
        <dbReference type="ARBA" id="ARBA00022692"/>
    </source>
</evidence>
<evidence type="ECO:0000256" key="1">
    <source>
        <dbReference type="ARBA" id="ARBA00004251"/>
    </source>
</evidence>
<dbReference type="GO" id="GO:0004672">
    <property type="term" value="F:protein kinase activity"/>
    <property type="evidence" value="ECO:0007669"/>
    <property type="project" value="InterPro"/>
</dbReference>
<dbReference type="OrthoDB" id="1935106at2759"/>
<evidence type="ECO:0000256" key="12">
    <source>
        <dbReference type="ARBA" id="ARBA00023170"/>
    </source>
</evidence>
<comment type="similarity">
    <text evidence="3">In the C-terminal section; belongs to the protein kinase superfamily. Ser/Thr protein kinase family.</text>
</comment>
<evidence type="ECO:0000256" key="13">
    <source>
        <dbReference type="ARBA" id="ARBA00023180"/>
    </source>
</evidence>
<dbReference type="Gene3D" id="1.10.510.10">
    <property type="entry name" value="Transferase(Phosphotransferase) domain 1"/>
    <property type="match status" value="1"/>
</dbReference>
<feature type="signal peptide" evidence="15">
    <location>
        <begin position="1"/>
        <end position="32"/>
    </location>
</feature>
<comment type="caution">
    <text evidence="17">The sequence shown here is derived from an EMBL/GenBank/DDBJ whole genome shotgun (WGS) entry which is preliminary data.</text>
</comment>
<keyword evidence="11 14" id="KW-0472">Membrane</keyword>
<dbReference type="PANTHER" id="PTHR27007">
    <property type="match status" value="1"/>
</dbReference>
<gene>
    <name evidence="17" type="ORF">ZOSMA_369G00020</name>
</gene>
<dbReference type="GO" id="GO:0005886">
    <property type="term" value="C:plasma membrane"/>
    <property type="evidence" value="ECO:0000318"/>
    <property type="project" value="GO_Central"/>
</dbReference>
<keyword evidence="9" id="KW-0067">ATP-binding</keyword>
<evidence type="ECO:0000256" key="10">
    <source>
        <dbReference type="ARBA" id="ARBA00022989"/>
    </source>
</evidence>
<feature type="transmembrane region" description="Helical" evidence="14">
    <location>
        <begin position="291"/>
        <end position="314"/>
    </location>
</feature>
<dbReference type="SUPFAM" id="SSF49899">
    <property type="entry name" value="Concanavalin A-like lectins/glucanases"/>
    <property type="match status" value="1"/>
</dbReference>
<organism evidence="17 18">
    <name type="scientific">Zostera marina</name>
    <name type="common">Eelgrass</name>
    <dbReference type="NCBI Taxonomy" id="29655"/>
    <lineage>
        <taxon>Eukaryota</taxon>
        <taxon>Viridiplantae</taxon>
        <taxon>Streptophyta</taxon>
        <taxon>Embryophyta</taxon>
        <taxon>Tracheophyta</taxon>
        <taxon>Spermatophyta</taxon>
        <taxon>Magnoliopsida</taxon>
        <taxon>Liliopsida</taxon>
        <taxon>Zosteraceae</taxon>
        <taxon>Zostera</taxon>
    </lineage>
</organism>
<dbReference type="Pfam" id="PF00139">
    <property type="entry name" value="Lectin_legB"/>
    <property type="match status" value="1"/>
</dbReference>
<dbReference type="GO" id="GO:0005524">
    <property type="term" value="F:ATP binding"/>
    <property type="evidence" value="ECO:0007669"/>
    <property type="project" value="UniProtKB-KW"/>
</dbReference>
<comment type="subcellular location">
    <subcellularLocation>
        <location evidence="1">Cell membrane</location>
        <topology evidence="1">Single-pass type I membrane protein</topology>
    </subcellularLocation>
</comment>
<keyword evidence="18" id="KW-1185">Reference proteome</keyword>
<evidence type="ECO:0000256" key="6">
    <source>
        <dbReference type="ARBA" id="ARBA00022729"/>
    </source>
</evidence>
<dbReference type="FunFam" id="3.30.200.20:FF:000168">
    <property type="entry name" value="L-type lectin-domain containing receptor kinase IX.1"/>
    <property type="match status" value="1"/>
</dbReference>
<dbReference type="GO" id="GO:0002229">
    <property type="term" value="P:defense response to oomycetes"/>
    <property type="evidence" value="ECO:0007669"/>
    <property type="project" value="UniProtKB-ARBA"/>
</dbReference>
<proteinExistence type="inferred from homology"/>
<evidence type="ECO:0000256" key="11">
    <source>
        <dbReference type="ARBA" id="ARBA00023136"/>
    </source>
</evidence>
<evidence type="ECO:0000256" key="3">
    <source>
        <dbReference type="ARBA" id="ARBA00010217"/>
    </source>
</evidence>
<accession>A0A0K9P627</accession>
<dbReference type="SUPFAM" id="SSF56112">
    <property type="entry name" value="Protein kinase-like (PK-like)"/>
    <property type="match status" value="1"/>
</dbReference>
<dbReference type="Gene3D" id="3.30.200.20">
    <property type="entry name" value="Phosphorylase Kinase, domain 1"/>
    <property type="match status" value="1"/>
</dbReference>
<keyword evidence="17" id="KW-0418">Kinase</keyword>
<reference evidence="18" key="1">
    <citation type="journal article" date="2016" name="Nature">
        <title>The genome of the seagrass Zostera marina reveals angiosperm adaptation to the sea.</title>
        <authorList>
            <person name="Olsen J.L."/>
            <person name="Rouze P."/>
            <person name="Verhelst B."/>
            <person name="Lin Y.-C."/>
            <person name="Bayer T."/>
            <person name="Collen J."/>
            <person name="Dattolo E."/>
            <person name="De Paoli E."/>
            <person name="Dittami S."/>
            <person name="Maumus F."/>
            <person name="Michel G."/>
            <person name="Kersting A."/>
            <person name="Lauritano C."/>
            <person name="Lohaus R."/>
            <person name="Toepel M."/>
            <person name="Tonon T."/>
            <person name="Vanneste K."/>
            <person name="Amirebrahimi M."/>
            <person name="Brakel J."/>
            <person name="Bostroem C."/>
            <person name="Chovatia M."/>
            <person name="Grimwood J."/>
            <person name="Jenkins J.W."/>
            <person name="Jueterbock A."/>
            <person name="Mraz A."/>
            <person name="Stam W.T."/>
            <person name="Tice H."/>
            <person name="Bornberg-Bauer E."/>
            <person name="Green P.J."/>
            <person name="Pearson G.A."/>
            <person name="Procaccini G."/>
            <person name="Duarte C.M."/>
            <person name="Schmutz J."/>
            <person name="Reusch T.B.H."/>
            <person name="Van de Peer Y."/>
        </authorList>
    </citation>
    <scope>NUCLEOTIDE SEQUENCE [LARGE SCALE GENOMIC DNA]</scope>
    <source>
        <strain evidence="18">cv. Finnish</strain>
    </source>
</reference>
<sequence>MSTRVINRHRCFHGTVLLLFLLCADFFIPTEQQIAFNYMNFLDGEAARASTIDNQCYEPYRKICLHADARIKNGGIDIDYFADKEWGAVTYSEPILFRKKATNQTATFTSEFNFNISYNDEQKAFGGLAFFMSGFPFQNTSGYLQLENGINNSFIAVNLDKDSPYLDSDQIQLELLLNSKTIAKKEIVVGDFDRSGSMTGRIKVEYDSVNSNLSVFYARNSASPNLFHAIDLSTILPENVSIGFVSTSNDSSDEHIIKTWDFFSTFPIIKESSYREADDGKIKENTSSKKWLVGGVIIGMVSLLSLMSVTLFLLKRKMRKEDRILDTEFENAEEGARKLSYDELVKATNNFSSKRKLGEGGFGPVYSGFLKYRNTNVAIKRISGHSKQGKKEYIAEVKIISQLRHKNMVQLVGWCHENGKLLLVYELMENGSLDSFIFNHQKTLSWPLRRSIVKGLASALIYLHQDWKQCVVHRDVKAGNVMLDKTFEAKLGDFGLARLSDHGGGVQTTFMAGTMGYMAPECFITGKGGKESDVYAFGIVALEIACGRKCIDHKTDANKVKLVEWVWKMYGSGSLVDVVDERILNDEDYDEQEVKQLLMVGLCCANPDLEKRPSMSHALAILNFQGSLPTLPMEMPRVGFTASRQHSNISDTTDTTSFISTVELSNKR</sequence>
<evidence type="ECO:0000313" key="17">
    <source>
        <dbReference type="EMBL" id="KMZ64478.1"/>
    </source>
</evidence>
<dbReference type="FunFam" id="1.10.510.10:FF:000240">
    <property type="entry name" value="Lectin-domain containing receptor kinase A4.3"/>
    <property type="match status" value="1"/>
</dbReference>
<evidence type="ECO:0000256" key="8">
    <source>
        <dbReference type="ARBA" id="ARBA00022741"/>
    </source>
</evidence>
<feature type="domain" description="Protein kinase" evidence="16">
    <location>
        <begin position="351"/>
        <end position="631"/>
    </location>
</feature>
<evidence type="ECO:0000256" key="15">
    <source>
        <dbReference type="SAM" id="SignalP"/>
    </source>
</evidence>
<keyword evidence="12" id="KW-0675">Receptor</keyword>
<evidence type="ECO:0000256" key="7">
    <source>
        <dbReference type="ARBA" id="ARBA00022734"/>
    </source>
</evidence>
<dbReference type="InterPro" id="IPR000719">
    <property type="entry name" value="Prot_kinase_dom"/>
</dbReference>
<keyword evidence="10 14" id="KW-1133">Transmembrane helix</keyword>
<dbReference type="STRING" id="29655.A0A0K9P627"/>
<dbReference type="InterPro" id="IPR013320">
    <property type="entry name" value="ConA-like_dom_sf"/>
</dbReference>
<evidence type="ECO:0000256" key="4">
    <source>
        <dbReference type="ARBA" id="ARBA00022475"/>
    </source>
</evidence>
<evidence type="ECO:0000256" key="14">
    <source>
        <dbReference type="SAM" id="Phobius"/>
    </source>
</evidence>
<evidence type="ECO:0000259" key="16">
    <source>
        <dbReference type="PROSITE" id="PS50011"/>
    </source>
</evidence>
<evidence type="ECO:0000313" key="18">
    <source>
        <dbReference type="Proteomes" id="UP000036987"/>
    </source>
</evidence>
<dbReference type="PROSITE" id="PS50011">
    <property type="entry name" value="PROTEIN_KINASE_DOM"/>
    <property type="match status" value="1"/>
</dbReference>